<evidence type="ECO:0000256" key="1">
    <source>
        <dbReference type="ARBA" id="ARBA00004167"/>
    </source>
</evidence>
<feature type="domain" description="Cadherin" evidence="10">
    <location>
        <begin position="326"/>
        <end position="441"/>
    </location>
</feature>
<sequence>NNNNNNNNVMPLHLISSHNSLIPVHLWISEYLMPRSLVAILKVNDIDQGVNGTVQCTLNNSYFLLQSETIHTTTTTINDNDNNDKDTNHTKSYYIVSIDVLDYELQTMHHLSIVCNDLGEPISKTSTILLNIHIHDENDNEPKFLQPEISSSITWLNRQQFQSNSNVNNLYDFHRMLLKHQLLPLDITIPETCSINTTIMKFPVHDIDSGINSLVHYELHLINQYVLPEYNINDTYDVLHEHTNNHFIKINNTTGEITICKSLKLIPEYIKFIYEIHVNDCGIPKHTIRLYITIQITLVNLSPPDIQLFYVNAFNTTLYEVYKSSIDKKYEIQIYENQPIGTIIGKIIGLDTDRGEAGRVTFTLKQNLIKTCIGSYKQVDDIILIDSNNGIITTLKSIDREIDGNLMLITLLVQDHGIPFYTTTVNIDIKILDINDNPPMFLLPLRPCRQSDIMNNQSNNLNDKLTCNTINLYSSLNTSNQLFNLTMLLPRKSNKDFLYPFAQFKAIDYDIGINALVTYHLHENCNQSNTLNKHTLNHLFVIDEYSGCLSMIIRQFHNEHVQSSYTFCIIASDHGEFIQHQSIIEANVYIQSNINQSIIFMNYSIKSTEQLIKTKMSIDYDNERRQQLQQQQQQQQLEQQQQQQQTLTPVIRALLCITTTIGGLMIIIVGILSIKQPSWLLRNLCKKNSNEAAKAELLRFHEVHNQIEVKRNFKHKSNEMKSYDIELERNQNYPLLLCSNTDTLTTDVIVTQTHQQPVQIHLPQDYCIEQTIYPNHSNALLTYCSHSQCQHSQHQSNHNLDSTDPPPVFFHIVRTCDILDDSKLIKPIIETTTTGHIVESKEIKCIYCNEKSLDNNWNQNIV</sequence>
<evidence type="ECO:0000256" key="9">
    <source>
        <dbReference type="SAM" id="Phobius"/>
    </source>
</evidence>
<gene>
    <name evidence="11" type="ORF">EWB00_002294</name>
</gene>
<evidence type="ECO:0000256" key="2">
    <source>
        <dbReference type="ARBA" id="ARBA00022692"/>
    </source>
</evidence>
<comment type="subcellular location">
    <subcellularLocation>
        <location evidence="1">Membrane</location>
        <topology evidence="1">Single-pass membrane protein</topology>
    </subcellularLocation>
</comment>
<dbReference type="PRINTS" id="PR00205">
    <property type="entry name" value="CADHERIN"/>
</dbReference>
<keyword evidence="4 8" id="KW-0106">Calcium</keyword>
<dbReference type="GO" id="GO:0005509">
    <property type="term" value="F:calcium ion binding"/>
    <property type="evidence" value="ECO:0007669"/>
    <property type="project" value="UniProtKB-UniRule"/>
</dbReference>
<dbReference type="InterPro" id="IPR020894">
    <property type="entry name" value="Cadherin_CS"/>
</dbReference>
<keyword evidence="12" id="KW-1185">Reference proteome</keyword>
<evidence type="ECO:0000256" key="8">
    <source>
        <dbReference type="PROSITE-ProRule" id="PRU00043"/>
    </source>
</evidence>
<name>A0A4Z2DD47_SCHJA</name>
<protein>
    <submittedName>
        <fullName evidence="11">Protocadherin gamma-A10</fullName>
    </submittedName>
</protein>
<evidence type="ECO:0000256" key="6">
    <source>
        <dbReference type="ARBA" id="ARBA00023136"/>
    </source>
</evidence>
<keyword evidence="7" id="KW-0325">Glycoprotein</keyword>
<dbReference type="GO" id="GO:0007156">
    <property type="term" value="P:homophilic cell adhesion via plasma membrane adhesion molecules"/>
    <property type="evidence" value="ECO:0007669"/>
    <property type="project" value="InterPro"/>
</dbReference>
<evidence type="ECO:0000313" key="11">
    <source>
        <dbReference type="EMBL" id="TNN14318.1"/>
    </source>
</evidence>
<feature type="transmembrane region" description="Helical" evidence="9">
    <location>
        <begin position="650"/>
        <end position="674"/>
    </location>
</feature>
<accession>A0A4Z2DD47</accession>
<evidence type="ECO:0000256" key="5">
    <source>
        <dbReference type="ARBA" id="ARBA00022989"/>
    </source>
</evidence>
<dbReference type="Proteomes" id="UP000311919">
    <property type="component" value="Unassembled WGS sequence"/>
</dbReference>
<evidence type="ECO:0000256" key="3">
    <source>
        <dbReference type="ARBA" id="ARBA00022737"/>
    </source>
</evidence>
<evidence type="ECO:0000313" key="12">
    <source>
        <dbReference type="Proteomes" id="UP000311919"/>
    </source>
</evidence>
<dbReference type="EMBL" id="SKCS01000179">
    <property type="protein sequence ID" value="TNN14318.1"/>
    <property type="molecule type" value="Genomic_DNA"/>
</dbReference>
<keyword evidence="6 9" id="KW-0472">Membrane</keyword>
<keyword evidence="2 9" id="KW-0812">Transmembrane</keyword>
<organism evidence="11 12">
    <name type="scientific">Schistosoma japonicum</name>
    <name type="common">Blood fluke</name>
    <dbReference type="NCBI Taxonomy" id="6182"/>
    <lineage>
        <taxon>Eukaryota</taxon>
        <taxon>Metazoa</taxon>
        <taxon>Spiralia</taxon>
        <taxon>Lophotrochozoa</taxon>
        <taxon>Platyhelminthes</taxon>
        <taxon>Trematoda</taxon>
        <taxon>Digenea</taxon>
        <taxon>Strigeidida</taxon>
        <taxon>Schistosomatoidea</taxon>
        <taxon>Schistosomatidae</taxon>
        <taxon>Schistosoma</taxon>
    </lineage>
</organism>
<dbReference type="PROSITE" id="PS00232">
    <property type="entry name" value="CADHERIN_1"/>
    <property type="match status" value="2"/>
</dbReference>
<keyword evidence="5 9" id="KW-1133">Transmembrane helix</keyword>
<evidence type="ECO:0000256" key="4">
    <source>
        <dbReference type="ARBA" id="ARBA00022837"/>
    </source>
</evidence>
<evidence type="ECO:0000259" key="10">
    <source>
        <dbReference type="PROSITE" id="PS50268"/>
    </source>
</evidence>
<feature type="non-terminal residue" evidence="11">
    <location>
        <position position="1"/>
    </location>
</feature>
<dbReference type="Pfam" id="PF00028">
    <property type="entry name" value="Cadherin"/>
    <property type="match status" value="1"/>
</dbReference>
<feature type="domain" description="Cadherin" evidence="10">
    <location>
        <begin position="28"/>
        <end position="144"/>
    </location>
</feature>
<dbReference type="InterPro" id="IPR050174">
    <property type="entry name" value="Protocadherin/Cadherin-CA"/>
</dbReference>
<dbReference type="STRING" id="6182.A0A4Z2DD47"/>
<dbReference type="PANTHER" id="PTHR24028">
    <property type="entry name" value="CADHERIN-87A"/>
    <property type="match status" value="1"/>
</dbReference>
<keyword evidence="3" id="KW-0677">Repeat</keyword>
<reference evidence="11 12" key="1">
    <citation type="submission" date="2019-03" db="EMBL/GenBank/DDBJ databases">
        <title>An improved genome assembly of the fluke Schistosoma japonicum.</title>
        <authorList>
            <person name="Hu W."/>
            <person name="Luo F."/>
            <person name="Yin M."/>
            <person name="Mo X."/>
            <person name="Sun C."/>
            <person name="Wu Q."/>
            <person name="Zhu B."/>
            <person name="Xiang M."/>
            <person name="Wang J."/>
            <person name="Wang Y."/>
            <person name="Zhang T."/>
            <person name="Xu B."/>
            <person name="Zheng H."/>
            <person name="Feng Z."/>
        </authorList>
    </citation>
    <scope>NUCLEOTIDE SEQUENCE [LARGE SCALE GENOMIC DNA]</scope>
    <source>
        <strain evidence="11">HuSjv2</strain>
        <tissue evidence="11">Worms</tissue>
    </source>
</reference>
<evidence type="ECO:0000256" key="7">
    <source>
        <dbReference type="ARBA" id="ARBA00023180"/>
    </source>
</evidence>
<dbReference type="AlphaFoldDB" id="A0A4Z2DD47"/>
<dbReference type="SMART" id="SM00112">
    <property type="entry name" value="CA"/>
    <property type="match status" value="4"/>
</dbReference>
<dbReference type="OrthoDB" id="6284287at2759"/>
<feature type="domain" description="Cadherin" evidence="10">
    <location>
        <begin position="181"/>
        <end position="306"/>
    </location>
</feature>
<dbReference type="PANTHER" id="PTHR24028:SF328">
    <property type="entry name" value="CADHERIN-3"/>
    <property type="match status" value="1"/>
</dbReference>
<dbReference type="Gene3D" id="2.60.40.60">
    <property type="entry name" value="Cadherins"/>
    <property type="match status" value="4"/>
</dbReference>
<dbReference type="InterPro" id="IPR015919">
    <property type="entry name" value="Cadherin-like_sf"/>
</dbReference>
<dbReference type="SUPFAM" id="SSF49313">
    <property type="entry name" value="Cadherin-like"/>
    <property type="match status" value="4"/>
</dbReference>
<dbReference type="InterPro" id="IPR002126">
    <property type="entry name" value="Cadherin-like_dom"/>
</dbReference>
<feature type="domain" description="Cadherin" evidence="10">
    <location>
        <begin position="503"/>
        <end position="600"/>
    </location>
</feature>
<dbReference type="PROSITE" id="PS50268">
    <property type="entry name" value="CADHERIN_2"/>
    <property type="match status" value="4"/>
</dbReference>
<dbReference type="CDD" id="cd11304">
    <property type="entry name" value="Cadherin_repeat"/>
    <property type="match status" value="4"/>
</dbReference>
<proteinExistence type="predicted"/>
<comment type="caution">
    <text evidence="11">The sequence shown here is derived from an EMBL/GenBank/DDBJ whole genome shotgun (WGS) entry which is preliminary data.</text>
</comment>
<dbReference type="GO" id="GO:0005886">
    <property type="term" value="C:plasma membrane"/>
    <property type="evidence" value="ECO:0007669"/>
    <property type="project" value="InterPro"/>
</dbReference>